<dbReference type="Proteomes" id="UP001499986">
    <property type="component" value="Unassembled WGS sequence"/>
</dbReference>
<proteinExistence type="predicted"/>
<dbReference type="Gene3D" id="3.40.50.1820">
    <property type="entry name" value="alpha/beta hydrolase"/>
    <property type="match status" value="1"/>
</dbReference>
<comment type="caution">
    <text evidence="1">The sequence shown here is derived from an EMBL/GenBank/DDBJ whole genome shotgun (WGS) entry which is preliminary data.</text>
</comment>
<evidence type="ECO:0000313" key="1">
    <source>
        <dbReference type="EMBL" id="GAA2380123.1"/>
    </source>
</evidence>
<keyword evidence="2" id="KW-1185">Reference proteome</keyword>
<sequence>MLNASFAHADTRTDLAASVWHQLFASGQHTLLAEYLNLMGLGEAVLNALTPDQAHVRAEQLATTLPSGTGDQLGLVRRVDVRADLAGISVPTLVVITTADPLISPALQRH</sequence>
<evidence type="ECO:0000313" key="2">
    <source>
        <dbReference type="Proteomes" id="UP001499986"/>
    </source>
</evidence>
<organism evidence="1 2">
    <name type="scientific">Streptomyces coeruleofuscus</name>
    <dbReference type="NCBI Taxonomy" id="66879"/>
    <lineage>
        <taxon>Bacteria</taxon>
        <taxon>Bacillati</taxon>
        <taxon>Actinomycetota</taxon>
        <taxon>Actinomycetes</taxon>
        <taxon>Kitasatosporales</taxon>
        <taxon>Streptomycetaceae</taxon>
        <taxon>Streptomyces</taxon>
    </lineage>
</organism>
<evidence type="ECO:0008006" key="3">
    <source>
        <dbReference type="Google" id="ProtNLM"/>
    </source>
</evidence>
<dbReference type="InterPro" id="IPR029058">
    <property type="entry name" value="AB_hydrolase_fold"/>
</dbReference>
<dbReference type="SUPFAM" id="SSF53474">
    <property type="entry name" value="alpha/beta-Hydrolases"/>
    <property type="match status" value="1"/>
</dbReference>
<name>A0ABN3HGY2_9ACTN</name>
<protein>
    <recommendedName>
        <fullName evidence="3">Alpha/beta hydrolase</fullName>
    </recommendedName>
</protein>
<reference evidence="1 2" key="1">
    <citation type="journal article" date="2019" name="Int. J. Syst. Evol. Microbiol.">
        <title>The Global Catalogue of Microorganisms (GCM) 10K type strain sequencing project: providing services to taxonomists for standard genome sequencing and annotation.</title>
        <authorList>
            <consortium name="The Broad Institute Genomics Platform"/>
            <consortium name="The Broad Institute Genome Sequencing Center for Infectious Disease"/>
            <person name="Wu L."/>
            <person name="Ma J."/>
        </authorList>
    </citation>
    <scope>NUCLEOTIDE SEQUENCE [LARGE SCALE GENOMIC DNA]</scope>
    <source>
        <strain evidence="1 2">JCM 4358</strain>
    </source>
</reference>
<gene>
    <name evidence="1" type="ORF">GCM10010255_01410</name>
</gene>
<accession>A0ABN3HGY2</accession>
<dbReference type="EMBL" id="BAAASE010000001">
    <property type="protein sequence ID" value="GAA2380123.1"/>
    <property type="molecule type" value="Genomic_DNA"/>
</dbReference>